<evidence type="ECO:0000256" key="1">
    <source>
        <dbReference type="SAM" id="MobiDB-lite"/>
    </source>
</evidence>
<evidence type="ECO:0000313" key="3">
    <source>
        <dbReference type="EMBL" id="CAF3659042.1"/>
    </source>
</evidence>
<dbReference type="Proteomes" id="UP000663829">
    <property type="component" value="Unassembled WGS sequence"/>
</dbReference>
<evidence type="ECO:0000313" key="4">
    <source>
        <dbReference type="Proteomes" id="UP000663829"/>
    </source>
</evidence>
<feature type="region of interest" description="Disordered" evidence="1">
    <location>
        <begin position="132"/>
        <end position="168"/>
    </location>
</feature>
<dbReference type="PANTHER" id="PTHR40240:SF1">
    <property type="entry name" value="PLEXUS, ISOFORM A"/>
    <property type="match status" value="1"/>
</dbReference>
<reference evidence="2" key="1">
    <citation type="submission" date="2021-02" db="EMBL/GenBank/DDBJ databases">
        <authorList>
            <person name="Nowell W R."/>
        </authorList>
    </citation>
    <scope>NUCLEOTIDE SEQUENCE</scope>
</reference>
<feature type="non-terminal residue" evidence="2">
    <location>
        <position position="1"/>
    </location>
</feature>
<accession>A0A813XTT3</accession>
<feature type="compositionally biased region" description="Basic and acidic residues" evidence="1">
    <location>
        <begin position="132"/>
        <end position="162"/>
    </location>
</feature>
<sequence length="529" mass="60355">RKSRKSVQALSILSKITTNSKSRTTTFIDVCYLCGHGRAKFQLNASNGSGNKEPVFPFLNNIKPADGAEPIDDGGTVNVCHLCYLLLTKQWETNENKIGGPYFFKGFYRSNGSCNNENIISDISPKIELNNKTEDVSKKKPNKVELKEQENKNKDNADDRSTKTNGSVPTPQHTCFLCPTTDVYSNMCTIHCETIRGKRDGYISYPFLRILSSQNESALVCQKCHLTLKLQWLDYETKKIPNDQRTYMVNDKYYPNKIVSVSSSASVTDVAQSSLDLPVPEEQPDESASKRFCSSSSKIPPLLKLIPPSIPTTAHLNEIAGSPIDQLCSLEQIVRTNLEQVQDMFSSNYEQIMKTSKSTAYDECQLCSSIKPKGTLYSLSPARTLTDEDASQPSFPFLQSTSFVCTLCYFNLIDQWTLYEKQNITSDKRKYQKPEAHCYLCNMLISFQQTEIKLLETNYFPFLFDLNSLHHSSSLYDNKRLALACDHCFYALLFQYIDYEKKNVSTEKRKYKWYVEYPIEKMTSMEMSY</sequence>
<dbReference type="EMBL" id="CAJOBC010001147">
    <property type="protein sequence ID" value="CAF3659042.1"/>
    <property type="molecule type" value="Genomic_DNA"/>
</dbReference>
<dbReference type="PANTHER" id="PTHR40240">
    <property type="entry name" value="PLEXUS, ISOFORM A"/>
    <property type="match status" value="1"/>
</dbReference>
<comment type="caution">
    <text evidence="2">The sequence shown here is derived from an EMBL/GenBank/DDBJ whole genome shotgun (WGS) entry which is preliminary data.</text>
</comment>
<evidence type="ECO:0000313" key="2">
    <source>
        <dbReference type="EMBL" id="CAF0871750.1"/>
    </source>
</evidence>
<name>A0A813XTT3_9BILA</name>
<dbReference type="OrthoDB" id="9981032at2759"/>
<dbReference type="AlphaFoldDB" id="A0A813XTT3"/>
<protein>
    <submittedName>
        <fullName evidence="2">Uncharacterized protein</fullName>
    </submittedName>
</protein>
<gene>
    <name evidence="2" type="ORF">GPM918_LOCUS7136</name>
    <name evidence="3" type="ORF">SRO942_LOCUS7136</name>
</gene>
<proteinExistence type="predicted"/>
<dbReference type="Proteomes" id="UP000681722">
    <property type="component" value="Unassembled WGS sequence"/>
</dbReference>
<organism evidence="2 4">
    <name type="scientific">Didymodactylos carnosus</name>
    <dbReference type="NCBI Taxonomy" id="1234261"/>
    <lineage>
        <taxon>Eukaryota</taxon>
        <taxon>Metazoa</taxon>
        <taxon>Spiralia</taxon>
        <taxon>Gnathifera</taxon>
        <taxon>Rotifera</taxon>
        <taxon>Eurotatoria</taxon>
        <taxon>Bdelloidea</taxon>
        <taxon>Philodinida</taxon>
        <taxon>Philodinidae</taxon>
        <taxon>Didymodactylos</taxon>
    </lineage>
</organism>
<keyword evidence="4" id="KW-1185">Reference proteome</keyword>
<dbReference type="EMBL" id="CAJNOQ010001147">
    <property type="protein sequence ID" value="CAF0871750.1"/>
    <property type="molecule type" value="Genomic_DNA"/>
</dbReference>